<evidence type="ECO:0000256" key="1">
    <source>
        <dbReference type="SAM" id="MobiDB-lite"/>
    </source>
</evidence>
<sequence length="133" mass="14725">MSRSAFLPGEQTGRDEGVVRGPWHTVPHELATQLRVDTVGADYTVGVQFAARRQHAPHRVDIVPVPDDRTAAAERNAMVCVAGGEQRPEQRRAVHHRKLTAESAPVLIPQRQSSEYRIGVAVEQTRFATTPTR</sequence>
<evidence type="ECO:0000313" key="3">
    <source>
        <dbReference type="Proteomes" id="UP000694257"/>
    </source>
</evidence>
<proteinExistence type="predicted"/>
<dbReference type="EMBL" id="CP078145">
    <property type="protein sequence ID" value="QXN94308.1"/>
    <property type="molecule type" value="Genomic_DNA"/>
</dbReference>
<protein>
    <submittedName>
        <fullName evidence="2">Uncharacterized protein</fullName>
    </submittedName>
</protein>
<accession>A0ABX8RXC2</accession>
<keyword evidence="3" id="KW-1185">Reference proteome</keyword>
<dbReference type="Proteomes" id="UP000694257">
    <property type="component" value="Chromosome"/>
</dbReference>
<reference evidence="2 3" key="1">
    <citation type="submission" date="2021-07" db="EMBL/GenBank/DDBJ databases">
        <title>Whole Genome Sequence of Nocardia Iowensis.</title>
        <authorList>
            <person name="Lamm A."/>
            <person name="Collins-Fairclough A.M."/>
            <person name="Bunk B."/>
            <person name="Sproer C."/>
        </authorList>
    </citation>
    <scope>NUCLEOTIDE SEQUENCE [LARGE SCALE GENOMIC DNA]</scope>
    <source>
        <strain evidence="2 3">NRRL 5646</strain>
    </source>
</reference>
<feature type="region of interest" description="Disordered" evidence="1">
    <location>
        <begin position="1"/>
        <end position="21"/>
    </location>
</feature>
<organism evidence="2 3">
    <name type="scientific">Nocardia iowensis</name>
    <dbReference type="NCBI Taxonomy" id="204891"/>
    <lineage>
        <taxon>Bacteria</taxon>
        <taxon>Bacillati</taxon>
        <taxon>Actinomycetota</taxon>
        <taxon>Actinomycetes</taxon>
        <taxon>Mycobacteriales</taxon>
        <taxon>Nocardiaceae</taxon>
        <taxon>Nocardia</taxon>
    </lineage>
</organism>
<dbReference type="RefSeq" id="WP_218476806.1">
    <property type="nucleotide sequence ID" value="NZ_BAABJN010000018.1"/>
</dbReference>
<gene>
    <name evidence="2" type="ORF">KV110_15355</name>
</gene>
<name>A0ABX8RXC2_NOCIO</name>
<evidence type="ECO:0000313" key="2">
    <source>
        <dbReference type="EMBL" id="QXN94308.1"/>
    </source>
</evidence>